<keyword evidence="4" id="KW-0539">Nucleus</keyword>
<dbReference type="Proteomes" id="UP000494163">
    <property type="component" value="Chromosome X"/>
</dbReference>
<dbReference type="EMBL" id="CP012528">
    <property type="protein sequence ID" value="ALC49201.1"/>
    <property type="molecule type" value="Genomic_DNA"/>
</dbReference>
<dbReference type="OMA" id="WSQMFAE"/>
<keyword evidence="3" id="KW-0813">Transport</keyword>
<comment type="subcellular location">
    <subcellularLocation>
        <location evidence="1">Nucleus</location>
    </subcellularLocation>
</comment>
<dbReference type="GO" id="GO:0006999">
    <property type="term" value="P:nuclear pore organization"/>
    <property type="evidence" value="ECO:0007669"/>
    <property type="project" value="TreeGrafter"/>
</dbReference>
<dbReference type="Pfam" id="PF11894">
    <property type="entry name" value="Nup192"/>
    <property type="match status" value="1"/>
</dbReference>
<dbReference type="InterPro" id="IPR021827">
    <property type="entry name" value="Nup186/Nup192/Nup205"/>
</dbReference>
<accession>A0A0M4EU35</accession>
<dbReference type="PANTHER" id="PTHR31344:SF0">
    <property type="entry name" value="NUCLEAR PORE COMPLEX PROTEIN NUP205"/>
    <property type="match status" value="1"/>
</dbReference>
<evidence type="ECO:0000256" key="2">
    <source>
        <dbReference type="ARBA" id="ARBA00005892"/>
    </source>
</evidence>
<dbReference type="PANTHER" id="PTHR31344">
    <property type="entry name" value="NUCLEAR PORE COMPLEX PROTEIN NUP205"/>
    <property type="match status" value="1"/>
</dbReference>
<evidence type="ECO:0000313" key="6">
    <source>
        <dbReference type="Proteomes" id="UP000494163"/>
    </source>
</evidence>
<dbReference type="SMR" id="A0A0M4EU35"/>
<dbReference type="GO" id="GO:0044611">
    <property type="term" value="C:nuclear pore inner ring"/>
    <property type="evidence" value="ECO:0007669"/>
    <property type="project" value="TreeGrafter"/>
</dbReference>
<proteinExistence type="inferred from homology"/>
<evidence type="ECO:0000256" key="1">
    <source>
        <dbReference type="ARBA" id="ARBA00004123"/>
    </source>
</evidence>
<evidence type="ECO:0000256" key="3">
    <source>
        <dbReference type="ARBA" id="ARBA00022448"/>
    </source>
</evidence>
<dbReference type="OrthoDB" id="2019644at2759"/>
<sequence length="1985" mass="225177">MDGVVEDMWTPYKRLYSIFQLALSSPSDVTTDLELCLKKYKQNFTNFLRNPPKNEKSRTQLRNALSEGVMLTALSRKVELSQELIDEAFIVSDMFDLDEIFALELLCTAQRQQVHHPGLPRGLVAVLLYYDGRKAITCTLRDMLQTVSGVAWSTELPRELTSLINNYAQNLVIDSNVLGRLLELLVEMDADKEIALLTKNRAFGSKKHQNQVMALYEDTRRGIAMSLFNWSAQRGLPKAIALRLLQVLGQIKPLEATGDFDDVSIIMLMALLYAYDTSVLLIADCESPHIGQLPILSDPDFATQFYDALQAQSWQSPQLAAIVKYSFGLTLASLRQAPSEYQRNAGATINRDELLIDEALTANIFGIFYRQIFRKDIVYSTEFIYRRLHLLITDFIDFMHAKVSELRGRADETSRTILSFQGEGLEPPGNLDENFELLMLCVSKLYGDARVTITLCNEYWGPTDAANSVGNSSRAISLFKFIRLASDLLPQTLFKPYLKMIAGLTRSDTAARCAFNLLKSTQQVSKTYAVSWDHFFNALNNYFNNMRNDFDTSLSMTGDTLYRSHAVSRNITPSETEHLEAVMVMIQAVAEHDEISRIIICEHAQWQTPQVMLGLIACATPVLLKGEMLFALAALGKSKDTARNIWHHLEESQIIPTLPPAATTSTRAGGGIYGEFSLAEEIVQNESRLERYKLSRGILRLLHTLMTTHMPRSLGAGTREPGYDPYLKFVLDSIMLKFYNRAYKDPSEKWDVGASCLKLLYYLLAIYRPKTADFLEQRDEQPHPGYHIMLHLQVKSDMMRLILRIIEEARERLDDYNQFHGKALLEECALYALLLLEVALAKQNAFFEAHSSGNCSIMLTGLNRMLLDLNPRTHSPDYVINITKFVTYNSWLPRHALAAIKILSAVTMLPNVVTQILNMHAQASHEKLEIRQGFVECLELDERRAQQLDVEFDEDFGQDSSDSELRVDMKLLSDRKPARIELQIKEAIVELFQQNLSQPLPNFVYYLMGIDVVRDFMSTVQQLGIEMNCSCINSLVLLLERHLEQQRSNDEYCEHTAHIVERIYHLFHGLCQNRRTSETILRYFRLSCNDFLVRHLSAMPFREHQQDSVLHAMSHVQHCVAIEIALAAKYGQTTRYHLLCDVLLLGGAAETQRDGYTGPPKVDGDLLTPPARNYSVYMHEKSLLVNRLLDCLTLETDTHVLPQLEFFDAQLIRQLLQDCEGNDAGSASMVNVLKLHDILHDELRHVQSTIASGQRKPITDEITLLLQYATQLNAVRKQRYATYIFMESWCQLVQVLFSVMPETVLPTAMRKQHIIDITEKLLLKVDPMQPLIKISVQVMETVLLLLANLRHCYYQLEDQRGLDEHDLPTPNGLEASQQQHAGQLGQLNGNSCNSSNLRFLLKRLIDWIMTSEVKSQRLSINLYAALLNCLRIVKRVRTAEQLEYNETLSMRSERCSVAFGTLPAPGDDLHQREMAAEMIGAIGEKLIATIAHDAINGHDVCRMLALSCMDLISELRAISTFSEYITSHGYIKHMLNNVSRSDDALCDILKPAPDNLRALYMYESHMAFLTQLSQTRLGARLLLNENVLGVLSNMHVYKMQPDLKGSELMICDSNDFLPDIEERFRSILLPALSLCDSMIASLGRENNSATLQVLNFLFAHIDMIEGMLRAATPFMDLGHLKLLAAITNLLARVTTHDVLVMEDGLNGNQDPDMRSRLCRLQQLMIVVFGRFTVNQATIKKMLSQEPQQQHIQTEKLTEKQQAQHVKYFLKIAASLSLYCRNAVTSHVRDGMTSKYLLTSMISDVTPLTGKTTSKKLTVIMQTILNQLKGSIAFYLSQKSIADNLLQQRASLPNITFGPSGKQNFLDLSQRHNEKREELMQAVFIAEQNLYLLWIHLDFYFRSAVIYSQENRNGINESLIDPANMSVLNASQDEITALKQLLISTFNETFCSQLTAASEESAIKCKNFNAALLRRIKALVQFAPQA</sequence>
<evidence type="ECO:0000313" key="5">
    <source>
        <dbReference type="EMBL" id="ALC49201.1"/>
    </source>
</evidence>
<protein>
    <submittedName>
        <fullName evidence="5">CG11943</fullName>
    </submittedName>
</protein>
<keyword evidence="6" id="KW-1185">Reference proteome</keyword>
<comment type="similarity">
    <text evidence="2">Belongs to the NUP186/NUP192/NUP205 family.</text>
</comment>
<reference evidence="5 6" key="1">
    <citation type="submission" date="2015-08" db="EMBL/GenBank/DDBJ databases">
        <title>Ancestral chromatin configuration constrains chromatin evolution on differentiating sex chromosomes in Drosophila.</title>
        <authorList>
            <person name="Zhou Q."/>
            <person name="Bachtrog D."/>
        </authorList>
    </citation>
    <scope>NUCLEOTIDE SEQUENCE [LARGE SCALE GENOMIC DNA]</scope>
    <source>
        <tissue evidence="5">Whole larvae</tissue>
    </source>
</reference>
<organism evidence="5 6">
    <name type="scientific">Drosophila busckii</name>
    <name type="common">Fruit fly</name>
    <dbReference type="NCBI Taxonomy" id="30019"/>
    <lineage>
        <taxon>Eukaryota</taxon>
        <taxon>Metazoa</taxon>
        <taxon>Ecdysozoa</taxon>
        <taxon>Arthropoda</taxon>
        <taxon>Hexapoda</taxon>
        <taxon>Insecta</taxon>
        <taxon>Pterygota</taxon>
        <taxon>Neoptera</taxon>
        <taxon>Endopterygota</taxon>
        <taxon>Diptera</taxon>
        <taxon>Brachycera</taxon>
        <taxon>Muscomorpha</taxon>
        <taxon>Ephydroidea</taxon>
        <taxon>Drosophilidae</taxon>
        <taxon>Drosophila</taxon>
    </lineage>
</organism>
<dbReference type="STRING" id="30019.A0A0M4EU35"/>
<dbReference type="GO" id="GO:0017056">
    <property type="term" value="F:structural constituent of nuclear pore"/>
    <property type="evidence" value="ECO:0007669"/>
    <property type="project" value="TreeGrafter"/>
</dbReference>
<name>A0A0M4EU35_DROBS</name>
<evidence type="ECO:0000256" key="4">
    <source>
        <dbReference type="ARBA" id="ARBA00023242"/>
    </source>
</evidence>
<gene>
    <name evidence="5" type="ORF">Dbus_chrXg1057</name>
</gene>